<dbReference type="GO" id="GO:0015628">
    <property type="term" value="P:protein secretion by the type II secretion system"/>
    <property type="evidence" value="ECO:0007669"/>
    <property type="project" value="InterPro"/>
</dbReference>
<evidence type="ECO:0000256" key="7">
    <source>
        <dbReference type="ARBA" id="ARBA00022989"/>
    </source>
</evidence>
<evidence type="ECO:0000256" key="5">
    <source>
        <dbReference type="ARBA" id="ARBA00022519"/>
    </source>
</evidence>
<evidence type="ECO:0000256" key="10">
    <source>
        <dbReference type="ARBA" id="ARBA00030775"/>
    </source>
</evidence>
<keyword evidence="6 11" id="KW-0812">Transmembrane</keyword>
<keyword evidence="8 11" id="KW-0472">Membrane</keyword>
<proteinExistence type="inferred from homology"/>
<evidence type="ECO:0000256" key="8">
    <source>
        <dbReference type="ARBA" id="ARBA00023136"/>
    </source>
</evidence>
<dbReference type="GO" id="GO:0015627">
    <property type="term" value="C:type II protein secretion system complex"/>
    <property type="evidence" value="ECO:0007669"/>
    <property type="project" value="InterPro"/>
</dbReference>
<evidence type="ECO:0000256" key="2">
    <source>
        <dbReference type="ARBA" id="ARBA00021549"/>
    </source>
</evidence>
<evidence type="ECO:0000256" key="9">
    <source>
        <dbReference type="ARBA" id="ARBA00025772"/>
    </source>
</evidence>
<dbReference type="AlphaFoldDB" id="A0A7X6DT74"/>
<keyword evidence="14" id="KW-1185">Reference proteome</keyword>
<evidence type="ECO:0000256" key="3">
    <source>
        <dbReference type="ARBA" id="ARBA00022475"/>
    </source>
</evidence>
<keyword evidence="4" id="KW-0488">Methylation</keyword>
<feature type="transmembrane region" description="Helical" evidence="11">
    <location>
        <begin position="6"/>
        <end position="26"/>
    </location>
</feature>
<evidence type="ECO:0000256" key="4">
    <source>
        <dbReference type="ARBA" id="ARBA00022481"/>
    </source>
</evidence>
<comment type="caution">
    <text evidence="13">The sequence shown here is derived from an EMBL/GenBank/DDBJ whole genome shotgun (WGS) entry which is preliminary data.</text>
</comment>
<dbReference type="PROSITE" id="PS00409">
    <property type="entry name" value="PROKAR_NTER_METHYL"/>
    <property type="match status" value="1"/>
</dbReference>
<evidence type="ECO:0000256" key="11">
    <source>
        <dbReference type="SAM" id="Phobius"/>
    </source>
</evidence>
<evidence type="ECO:0000259" key="12">
    <source>
        <dbReference type="Pfam" id="PF12019"/>
    </source>
</evidence>
<dbReference type="EMBL" id="VTOW01000004">
    <property type="protein sequence ID" value="NKE72724.1"/>
    <property type="molecule type" value="Genomic_DNA"/>
</dbReference>
<sequence length="167" mass="16886">MHQRGFTLVEVVIVLVLLGILAVVAIPRLGNMAGTRASATARKLQSDIAYAQSLAMTRNLPHRVYFNTAPAPANGYAVVNDANGNGNWGVDPGEYAIDPANPGANLSVTLNAGSYAGVTISGGSFAGTFVHFNTLGVPTAGGTVIVSGGGVPITVAVQPETGSVSIP</sequence>
<keyword evidence="7 11" id="KW-1133">Transmembrane helix</keyword>
<gene>
    <name evidence="13" type="ORF">MNODULE_18395</name>
</gene>
<dbReference type="InterPro" id="IPR022346">
    <property type="entry name" value="T2SS_GspH"/>
</dbReference>
<dbReference type="Proteomes" id="UP000534783">
    <property type="component" value="Unassembled WGS sequence"/>
</dbReference>
<dbReference type="InterPro" id="IPR002416">
    <property type="entry name" value="T2SS_protein-GspH"/>
</dbReference>
<evidence type="ECO:0000256" key="6">
    <source>
        <dbReference type="ARBA" id="ARBA00022692"/>
    </source>
</evidence>
<accession>A0A7X6DT74</accession>
<dbReference type="InterPro" id="IPR045584">
    <property type="entry name" value="Pilin-like"/>
</dbReference>
<dbReference type="InterPro" id="IPR012902">
    <property type="entry name" value="N_methyl_site"/>
</dbReference>
<dbReference type="Pfam" id="PF07963">
    <property type="entry name" value="N_methyl"/>
    <property type="match status" value="1"/>
</dbReference>
<dbReference type="Pfam" id="PF12019">
    <property type="entry name" value="GspH"/>
    <property type="match status" value="1"/>
</dbReference>
<reference evidence="13 14" key="1">
    <citation type="journal article" date="2020" name="Nature">
        <title>Bacterial chemolithoautotrophy via manganese oxidation.</title>
        <authorList>
            <person name="Yu H."/>
            <person name="Leadbetter J.R."/>
        </authorList>
    </citation>
    <scope>NUCLEOTIDE SEQUENCE [LARGE SCALE GENOMIC DNA]</scope>
    <source>
        <strain evidence="13 14">Mn-1</strain>
    </source>
</reference>
<evidence type="ECO:0000313" key="14">
    <source>
        <dbReference type="Proteomes" id="UP000534783"/>
    </source>
</evidence>
<comment type="similarity">
    <text evidence="9">Belongs to the GSP H family.</text>
</comment>
<feature type="domain" description="General secretion pathway GspH" evidence="12">
    <location>
        <begin position="40"/>
        <end position="158"/>
    </location>
</feature>
<evidence type="ECO:0000256" key="1">
    <source>
        <dbReference type="ARBA" id="ARBA00004377"/>
    </source>
</evidence>
<dbReference type="GO" id="GO:0005886">
    <property type="term" value="C:plasma membrane"/>
    <property type="evidence" value="ECO:0007669"/>
    <property type="project" value="UniProtKB-SubCell"/>
</dbReference>
<dbReference type="RefSeq" id="WP_168062668.1">
    <property type="nucleotide sequence ID" value="NZ_VTOW01000004.1"/>
</dbReference>
<comment type="subcellular location">
    <subcellularLocation>
        <location evidence="1">Cell inner membrane</location>
        <topology evidence="1">Single-pass membrane protein</topology>
    </subcellularLocation>
</comment>
<evidence type="ECO:0000313" key="13">
    <source>
        <dbReference type="EMBL" id="NKE72724.1"/>
    </source>
</evidence>
<protein>
    <recommendedName>
        <fullName evidence="2">Type II secretion system protein H</fullName>
    </recommendedName>
    <alternativeName>
        <fullName evidence="10">General secretion pathway protein H</fullName>
    </alternativeName>
</protein>
<dbReference type="Gene3D" id="3.30.700.10">
    <property type="entry name" value="Glycoprotein, Type 4 Pilin"/>
    <property type="match status" value="1"/>
</dbReference>
<keyword evidence="5" id="KW-0997">Cell inner membrane</keyword>
<name>A0A7X6DT74_9BACT</name>
<dbReference type="PRINTS" id="PR00885">
    <property type="entry name" value="BCTERIALGSPH"/>
</dbReference>
<dbReference type="NCBIfam" id="TIGR02532">
    <property type="entry name" value="IV_pilin_GFxxxE"/>
    <property type="match status" value="1"/>
</dbReference>
<organism evidence="13 14">
    <name type="scientific">Candidatus Manganitrophus noduliformans</name>
    <dbReference type="NCBI Taxonomy" id="2606439"/>
    <lineage>
        <taxon>Bacteria</taxon>
        <taxon>Pseudomonadati</taxon>
        <taxon>Nitrospirota</taxon>
        <taxon>Nitrospiria</taxon>
        <taxon>Candidatus Troglogloeales</taxon>
        <taxon>Candidatus Manganitrophaceae</taxon>
        <taxon>Candidatus Manganitrophus</taxon>
    </lineage>
</organism>
<keyword evidence="3" id="KW-1003">Cell membrane</keyword>
<dbReference type="SUPFAM" id="SSF54523">
    <property type="entry name" value="Pili subunits"/>
    <property type="match status" value="1"/>
</dbReference>